<accession>A0ABW2Q2C5</accession>
<protein>
    <submittedName>
        <fullName evidence="2">GNAT family N-acetyltransferase</fullName>
        <ecNumber evidence="2">2.3.-.-</ecNumber>
    </submittedName>
</protein>
<dbReference type="CDD" id="cd04301">
    <property type="entry name" value="NAT_SF"/>
    <property type="match status" value="1"/>
</dbReference>
<comment type="caution">
    <text evidence="2">The sequence shown here is derived from an EMBL/GenBank/DDBJ whole genome shotgun (WGS) entry which is preliminary data.</text>
</comment>
<dbReference type="PANTHER" id="PTHR43617:SF2">
    <property type="entry name" value="UPF0039 PROTEIN SLL0451"/>
    <property type="match status" value="1"/>
</dbReference>
<proteinExistence type="predicted"/>
<dbReference type="SUPFAM" id="SSF55729">
    <property type="entry name" value="Acyl-CoA N-acyltransferases (Nat)"/>
    <property type="match status" value="1"/>
</dbReference>
<sequence length="174" mass="19241">MIITIRTEEKSDYAGIREVNKLAFDNRTAEANLVEAIRKTESFIPELSLVAVKEDKEMIGHILFSLITIETDGKDISTLALAPMAVKPEYQNLGVGSKLITEGLKVSRNLGYQHIIVLGHPKFYPRFGFASAKQIGIEAPYPVPEEAFMYLELEPGSLSGITGKVKYPPAFDIV</sequence>
<dbReference type="InterPro" id="IPR000182">
    <property type="entry name" value="GNAT_dom"/>
</dbReference>
<evidence type="ECO:0000259" key="1">
    <source>
        <dbReference type="PROSITE" id="PS51186"/>
    </source>
</evidence>
<evidence type="ECO:0000313" key="2">
    <source>
        <dbReference type="EMBL" id="MFC7393788.1"/>
    </source>
</evidence>
<organism evidence="2 3">
    <name type="scientific">Scopulibacillus cellulosilyticus</name>
    <dbReference type="NCBI Taxonomy" id="2665665"/>
    <lineage>
        <taxon>Bacteria</taxon>
        <taxon>Bacillati</taxon>
        <taxon>Bacillota</taxon>
        <taxon>Bacilli</taxon>
        <taxon>Bacillales</taxon>
        <taxon>Sporolactobacillaceae</taxon>
        <taxon>Scopulibacillus</taxon>
    </lineage>
</organism>
<evidence type="ECO:0000313" key="3">
    <source>
        <dbReference type="Proteomes" id="UP001596505"/>
    </source>
</evidence>
<name>A0ABW2Q2C5_9BACL</name>
<dbReference type="EMBL" id="JBHTCO010000015">
    <property type="protein sequence ID" value="MFC7393788.1"/>
    <property type="molecule type" value="Genomic_DNA"/>
</dbReference>
<dbReference type="Gene3D" id="3.40.630.30">
    <property type="match status" value="1"/>
</dbReference>
<dbReference type="Pfam" id="PF00583">
    <property type="entry name" value="Acetyltransf_1"/>
    <property type="match status" value="1"/>
</dbReference>
<dbReference type="InterPro" id="IPR016181">
    <property type="entry name" value="Acyl_CoA_acyltransferase"/>
</dbReference>
<dbReference type="EC" id="2.3.-.-" evidence="2"/>
<reference evidence="3" key="1">
    <citation type="journal article" date="2019" name="Int. J. Syst. Evol. Microbiol.">
        <title>The Global Catalogue of Microorganisms (GCM) 10K type strain sequencing project: providing services to taxonomists for standard genome sequencing and annotation.</title>
        <authorList>
            <consortium name="The Broad Institute Genomics Platform"/>
            <consortium name="The Broad Institute Genome Sequencing Center for Infectious Disease"/>
            <person name="Wu L."/>
            <person name="Ma J."/>
        </authorList>
    </citation>
    <scope>NUCLEOTIDE SEQUENCE [LARGE SCALE GENOMIC DNA]</scope>
    <source>
        <strain evidence="3">CGMCC 1.16305</strain>
    </source>
</reference>
<dbReference type="PROSITE" id="PS51186">
    <property type="entry name" value="GNAT"/>
    <property type="match status" value="1"/>
</dbReference>
<dbReference type="RefSeq" id="WP_380966466.1">
    <property type="nucleotide sequence ID" value="NZ_JBHTCO010000015.1"/>
</dbReference>
<dbReference type="Proteomes" id="UP001596505">
    <property type="component" value="Unassembled WGS sequence"/>
</dbReference>
<dbReference type="GO" id="GO:0016746">
    <property type="term" value="F:acyltransferase activity"/>
    <property type="evidence" value="ECO:0007669"/>
    <property type="project" value="UniProtKB-KW"/>
</dbReference>
<dbReference type="InterPro" id="IPR050276">
    <property type="entry name" value="MshD_Acetyltransferase"/>
</dbReference>
<keyword evidence="3" id="KW-1185">Reference proteome</keyword>
<feature type="domain" description="N-acetyltransferase" evidence="1">
    <location>
        <begin position="3"/>
        <end position="154"/>
    </location>
</feature>
<keyword evidence="2" id="KW-0012">Acyltransferase</keyword>
<gene>
    <name evidence="2" type="ORF">ACFQRG_12570</name>
</gene>
<dbReference type="PANTHER" id="PTHR43617">
    <property type="entry name" value="L-AMINO ACID N-ACETYLTRANSFERASE"/>
    <property type="match status" value="1"/>
</dbReference>
<keyword evidence="2" id="KW-0808">Transferase</keyword>